<evidence type="ECO:0000313" key="4">
    <source>
        <dbReference type="Proteomes" id="UP000000417"/>
    </source>
</evidence>
<dbReference type="UniPathway" id="UPA00908">
    <property type="reaction ID" value="UER00884"/>
</dbReference>
<dbReference type="eggNOG" id="COG2357">
    <property type="taxonomic scope" value="Bacteria"/>
</dbReference>
<name>Q67NX2_SYMTH</name>
<proteinExistence type="predicted"/>
<dbReference type="PANTHER" id="PTHR41773:SF1">
    <property type="entry name" value="RELA_SPOT DOMAIN-CONTAINING PROTEIN"/>
    <property type="match status" value="1"/>
</dbReference>
<evidence type="ECO:0000259" key="2">
    <source>
        <dbReference type="SMART" id="SM00954"/>
    </source>
</evidence>
<feature type="domain" description="RelA/SpoT" evidence="2">
    <location>
        <begin position="88"/>
        <end position="214"/>
    </location>
</feature>
<evidence type="ECO:0000256" key="1">
    <source>
        <dbReference type="ARBA" id="ARBA00004976"/>
    </source>
</evidence>
<dbReference type="HOGENOM" id="CLU_058756_0_0_9"/>
<dbReference type="CDD" id="cd05399">
    <property type="entry name" value="NT_Rel-Spo_like"/>
    <property type="match status" value="1"/>
</dbReference>
<dbReference type="Pfam" id="PF04607">
    <property type="entry name" value="RelA_SpoT"/>
    <property type="match status" value="1"/>
</dbReference>
<gene>
    <name evidence="3" type="ordered locus">STH1636</name>
</gene>
<dbReference type="InterPro" id="IPR007685">
    <property type="entry name" value="RelA_SpoT"/>
</dbReference>
<dbReference type="Gene3D" id="1.10.287.860">
    <property type="entry name" value="Nucleotidyltransferase"/>
    <property type="match status" value="1"/>
</dbReference>
<dbReference type="GO" id="GO:0015970">
    <property type="term" value="P:guanosine tetraphosphate biosynthetic process"/>
    <property type="evidence" value="ECO:0007669"/>
    <property type="project" value="UniProtKB-UniPathway"/>
</dbReference>
<evidence type="ECO:0000313" key="3">
    <source>
        <dbReference type="EMBL" id="BAD40621.1"/>
    </source>
</evidence>
<keyword evidence="4" id="KW-1185">Reference proteome</keyword>
<dbReference type="Gene3D" id="3.30.460.10">
    <property type="entry name" value="Beta Polymerase, domain 2"/>
    <property type="match status" value="1"/>
</dbReference>
<dbReference type="STRING" id="292459.STH1636"/>
<protein>
    <submittedName>
        <fullName evidence="3">Putative GTP pyrophosphokinase</fullName>
    </submittedName>
</protein>
<dbReference type="SMART" id="SM00954">
    <property type="entry name" value="RelA_SpoT"/>
    <property type="match status" value="1"/>
</dbReference>
<dbReference type="SUPFAM" id="SSF81301">
    <property type="entry name" value="Nucleotidyltransferase"/>
    <property type="match status" value="1"/>
</dbReference>
<dbReference type="EMBL" id="AP006840">
    <property type="protein sequence ID" value="BAD40621.1"/>
    <property type="molecule type" value="Genomic_DNA"/>
</dbReference>
<dbReference type="GO" id="GO:0016301">
    <property type="term" value="F:kinase activity"/>
    <property type="evidence" value="ECO:0007669"/>
    <property type="project" value="UniProtKB-KW"/>
</dbReference>
<dbReference type="PANTHER" id="PTHR41773">
    <property type="entry name" value="GTP PYROPHOSPHATASE-RELATED"/>
    <property type="match status" value="1"/>
</dbReference>
<keyword evidence="3" id="KW-0418">Kinase</keyword>
<dbReference type="Proteomes" id="UP000000417">
    <property type="component" value="Chromosome"/>
</dbReference>
<dbReference type="KEGG" id="sth:STH1636"/>
<dbReference type="AlphaFoldDB" id="Q67NX2"/>
<organism evidence="3 4">
    <name type="scientific">Symbiobacterium thermophilum (strain DSM 24528 / JCM 14929 / IAM 14863 / T)</name>
    <dbReference type="NCBI Taxonomy" id="292459"/>
    <lineage>
        <taxon>Bacteria</taxon>
        <taxon>Bacillati</taxon>
        <taxon>Bacillota</taxon>
        <taxon>Clostridia</taxon>
        <taxon>Eubacteriales</taxon>
        <taxon>Symbiobacteriaceae</taxon>
        <taxon>Symbiobacterium</taxon>
    </lineage>
</organism>
<accession>Q67NX2</accession>
<sequence>MSFPLPSRSIRDRSLFARRRFRRRQGRNGPVHIGCANEVMQLMNGKQREWVETFRSQQALYQAFGQCVQQLLSHLLDEANIPINGITYRVKSVDALAEKLTRPGKDYESLIEVTDLVGVRVVTNFADDVDRVVRVIDRHFEVDLDHSEDKRPHDPHWFGYSSVHRVCLLPPAVLARPEYARFAGLRCEIQVRSILQHAWAEIEHDLGYKVAGGIPSSLRRRFSMLAGLLELADDQFMRLRDELSLYSTRVVAQMHDHPESVALDPISLETFIRRSDLVQALDEEISEMRGRPLMGPTKAVLEARVEELEHLGITNLKDLADALEQSQERVRSLARQIYRDDRRRGLPMSRGSCLSLLVQVLIGRRESLDEIRALLDRFNIGAPAARDERALLLRSMAQGLPAKR</sequence>
<comment type="pathway">
    <text evidence="1">Purine metabolism; ppGpp biosynthesis; ppGpp from GTP: step 1/2.</text>
</comment>
<keyword evidence="3" id="KW-0808">Transferase</keyword>
<reference evidence="3 4" key="1">
    <citation type="journal article" date="2004" name="Nucleic Acids Res.">
        <title>Genome sequence of Symbiobacterium thermophilum, an uncultivable bacterium that depends on microbial commensalism.</title>
        <authorList>
            <person name="Ueda K."/>
            <person name="Yamashita A."/>
            <person name="Ishikawa J."/>
            <person name="Shimada M."/>
            <person name="Watsuji T."/>
            <person name="Morimura K."/>
            <person name="Ikeda H."/>
            <person name="Hattori M."/>
            <person name="Beppu T."/>
        </authorList>
    </citation>
    <scope>NUCLEOTIDE SEQUENCE [LARGE SCALE GENOMIC DNA]</scope>
    <source>
        <strain evidence="4">T / IAM 14863</strain>
    </source>
</reference>
<dbReference type="InterPro" id="IPR043519">
    <property type="entry name" value="NT_sf"/>
</dbReference>